<accession>A0ABR3J3P1</accession>
<sequence>MFQQDEEALHSTHSPREPPRSMTFNVLSGINTVVDPMWSNPSLQSAIQVLGQLADLGKTLPFVAPAFILLKIIVDVENGAREVDVKCNDLLERITFMLSHLPLLETLTITDATRAVIDRINVVLKQAAALIEAYRKQGKVARRLTLGNKEKFATCALSVNSCINDLMMSLQIHQTSQLDTILSRSVPSDPEDEAAQAFITTYGGDVVRESPQLVTQFAEELHLRVDDGIMEQLNVNLSEVIQEKQVELEKTINDNVGAAILSSLQGIAAQMNEMEKEQKFICVQCSLQYTQSTNGPSSCNFHKAEMSGRSFPCCGSQTPCQFRFHRHKHHSEYPYSSFFKRAWGIINYTDTLEKWSETEDVNLETNSTQKAHVGRLLRWASRSDRVQEPTILLRLGRIWWADHYYFDTFTAQELESVSQVVNITHQTTIFRTSPSEDEYALAEWVLSSAGVINGIRLTAKAATSEKPFVHVVPFDIATCTKTGDVVTVSEGGIRAYTPRTPYTIPETARVSAELSDKPIRAPRTDFKTVTTLPLVIKPASVLTANPDFARRDADYFVGSISIINKASVNGGEPITLTSASASFRLVGDDSYTPVTTLKLISDHLPATIEPRQSITVPFQVEVPRSEADTALSVQWWNRAFIARERPLRLKVAVQDIEGEEASLVMEYVFTPFSLTSPKPEDLAFFSFDNPDQWERAYITVTKPSYESNVVAIDGTDVEVKQLKQAVWSALKSGNGEVELTAVRERAGGSWEWRSWALVDLNCRRVYAFKILITQGSEIKEKKFACLGYVACPEYDDAVAETRVIQYATETAGMPELPPVTTTEVVTDDDVDDYVPPPPPKPLPALPGAEASAGGAMALPSEVTARLTSIDTNLERIAGSLERLVEMLAKTSTLNGRAH</sequence>
<dbReference type="Proteomes" id="UP001556367">
    <property type="component" value="Unassembled WGS sequence"/>
</dbReference>
<keyword evidence="3" id="KW-1185">Reference proteome</keyword>
<protein>
    <recommendedName>
        <fullName evidence="4">Fungal N-terminal domain-containing protein</fullName>
    </recommendedName>
</protein>
<gene>
    <name evidence="2" type="ORF">HGRIS_010233</name>
</gene>
<evidence type="ECO:0000313" key="2">
    <source>
        <dbReference type="EMBL" id="KAL0950249.1"/>
    </source>
</evidence>
<organism evidence="2 3">
    <name type="scientific">Hohenbuehelia grisea</name>
    <dbReference type="NCBI Taxonomy" id="104357"/>
    <lineage>
        <taxon>Eukaryota</taxon>
        <taxon>Fungi</taxon>
        <taxon>Dikarya</taxon>
        <taxon>Basidiomycota</taxon>
        <taxon>Agaricomycotina</taxon>
        <taxon>Agaricomycetes</taxon>
        <taxon>Agaricomycetidae</taxon>
        <taxon>Agaricales</taxon>
        <taxon>Pleurotineae</taxon>
        <taxon>Pleurotaceae</taxon>
        <taxon>Hohenbuehelia</taxon>
    </lineage>
</organism>
<dbReference type="EMBL" id="JASNQZ010000012">
    <property type="protein sequence ID" value="KAL0950249.1"/>
    <property type="molecule type" value="Genomic_DNA"/>
</dbReference>
<evidence type="ECO:0000313" key="3">
    <source>
        <dbReference type="Proteomes" id="UP001556367"/>
    </source>
</evidence>
<feature type="compositionally biased region" description="Basic and acidic residues" evidence="1">
    <location>
        <begin position="7"/>
        <end position="19"/>
    </location>
</feature>
<evidence type="ECO:0008006" key="4">
    <source>
        <dbReference type="Google" id="ProtNLM"/>
    </source>
</evidence>
<dbReference type="InterPro" id="IPR036537">
    <property type="entry name" value="Adaptor_Cbl_N_dom_sf"/>
</dbReference>
<reference evidence="3" key="1">
    <citation type="submission" date="2024-06" db="EMBL/GenBank/DDBJ databases">
        <title>Multi-omics analyses provide insights into the biosynthesis of the anticancer antibiotic pleurotin in Hohenbuehelia grisea.</title>
        <authorList>
            <person name="Weaver J.A."/>
            <person name="Alberti F."/>
        </authorList>
    </citation>
    <scope>NUCLEOTIDE SEQUENCE [LARGE SCALE GENOMIC DNA]</scope>
    <source>
        <strain evidence="3">T-177</strain>
    </source>
</reference>
<proteinExistence type="predicted"/>
<dbReference type="InterPro" id="IPR059179">
    <property type="entry name" value="MLKL-like_MCAfunc"/>
</dbReference>
<comment type="caution">
    <text evidence="2">The sequence shown here is derived from an EMBL/GenBank/DDBJ whole genome shotgun (WGS) entry which is preliminary data.</text>
</comment>
<dbReference type="CDD" id="cd21037">
    <property type="entry name" value="MLKL_NTD"/>
    <property type="match status" value="1"/>
</dbReference>
<dbReference type="Gene3D" id="1.20.930.20">
    <property type="entry name" value="Adaptor protein Cbl, N-terminal domain"/>
    <property type="match status" value="1"/>
</dbReference>
<name>A0ABR3J3P1_9AGAR</name>
<feature type="region of interest" description="Disordered" evidence="1">
    <location>
        <begin position="1"/>
        <end position="21"/>
    </location>
</feature>
<evidence type="ECO:0000256" key="1">
    <source>
        <dbReference type="SAM" id="MobiDB-lite"/>
    </source>
</evidence>